<name>A0A0E9PWX7_ANGAN</name>
<organism evidence="1">
    <name type="scientific">Anguilla anguilla</name>
    <name type="common">European freshwater eel</name>
    <name type="synonym">Muraena anguilla</name>
    <dbReference type="NCBI Taxonomy" id="7936"/>
    <lineage>
        <taxon>Eukaryota</taxon>
        <taxon>Metazoa</taxon>
        <taxon>Chordata</taxon>
        <taxon>Craniata</taxon>
        <taxon>Vertebrata</taxon>
        <taxon>Euteleostomi</taxon>
        <taxon>Actinopterygii</taxon>
        <taxon>Neopterygii</taxon>
        <taxon>Teleostei</taxon>
        <taxon>Anguilliformes</taxon>
        <taxon>Anguillidae</taxon>
        <taxon>Anguilla</taxon>
    </lineage>
</organism>
<dbReference type="EMBL" id="GBXM01099977">
    <property type="protein sequence ID" value="JAH08600.1"/>
    <property type="molecule type" value="Transcribed_RNA"/>
</dbReference>
<sequence length="48" mass="5439">MFIVLIALWNSVERHCCPLKDVCSNAVFSKILNVQCCSVVHNSVWFAL</sequence>
<reference evidence="1" key="1">
    <citation type="submission" date="2014-11" db="EMBL/GenBank/DDBJ databases">
        <authorList>
            <person name="Amaro Gonzalez C."/>
        </authorList>
    </citation>
    <scope>NUCLEOTIDE SEQUENCE</scope>
</reference>
<evidence type="ECO:0000313" key="1">
    <source>
        <dbReference type="EMBL" id="JAH08600.1"/>
    </source>
</evidence>
<dbReference type="AlphaFoldDB" id="A0A0E9PWX7"/>
<protein>
    <submittedName>
        <fullName evidence="1">Uncharacterized protein</fullName>
    </submittedName>
</protein>
<reference evidence="1" key="2">
    <citation type="journal article" date="2015" name="Fish Shellfish Immunol.">
        <title>Early steps in the European eel (Anguilla anguilla)-Vibrio vulnificus interaction in the gills: Role of the RtxA13 toxin.</title>
        <authorList>
            <person name="Callol A."/>
            <person name="Pajuelo D."/>
            <person name="Ebbesson L."/>
            <person name="Teles M."/>
            <person name="MacKenzie S."/>
            <person name="Amaro C."/>
        </authorList>
    </citation>
    <scope>NUCLEOTIDE SEQUENCE</scope>
</reference>
<accession>A0A0E9PWX7</accession>
<proteinExistence type="predicted"/>